<comment type="caution">
    <text evidence="1">The sequence shown here is derived from an EMBL/GenBank/DDBJ whole genome shotgun (WGS) entry which is preliminary data.</text>
</comment>
<reference evidence="1 2" key="1">
    <citation type="submission" date="2017-06" db="EMBL/GenBank/DDBJ databases">
        <title>Draft genome sequence of Fusobacterium nucleatum subsp. polymorphum KCOM 1267 (=ChDC F290).</title>
        <authorList>
            <person name="Kook J.-K."/>
            <person name="Park S.-N."/>
            <person name="Lim Y.K."/>
            <person name="Roh H."/>
        </authorList>
    </citation>
    <scope>NUCLEOTIDE SEQUENCE [LARGE SCALE GENOMIC DNA]</scope>
    <source>
        <strain evidence="2">KCOM 1267(ChDC F290)</strain>
    </source>
</reference>
<gene>
    <name evidence="1" type="ORF">CBG52_09645</name>
</gene>
<proteinExistence type="predicted"/>
<name>A0A2C6BX35_FUSNP</name>
<dbReference type="RefSeq" id="WP_099011620.1">
    <property type="nucleotide sequence ID" value="NZ_CP077154.1"/>
</dbReference>
<dbReference type="AlphaFoldDB" id="A0A2C6BX35"/>
<evidence type="ECO:0000313" key="1">
    <source>
        <dbReference type="EMBL" id="PHI08415.1"/>
    </source>
</evidence>
<organism evidence="1 2">
    <name type="scientific">Fusobacterium nucleatum subsp. polymorphum</name>
    <name type="common">Fusobacterium polymorphum</name>
    <dbReference type="NCBI Taxonomy" id="76857"/>
    <lineage>
        <taxon>Bacteria</taxon>
        <taxon>Fusobacteriati</taxon>
        <taxon>Fusobacteriota</taxon>
        <taxon>Fusobacteriia</taxon>
        <taxon>Fusobacteriales</taxon>
        <taxon>Fusobacteriaceae</taxon>
        <taxon>Fusobacterium</taxon>
    </lineage>
</organism>
<sequence>MKAKKFVEMCYAEKEIQLKEYMNGNESLVAKLKNDLALSTEQEKILYKLVDTVLTDTYLTLLYALDGIASLGNGKQENFKLYGEDGELVFDSGELEMATYEAFYENKKIKGER</sequence>
<evidence type="ECO:0000313" key="2">
    <source>
        <dbReference type="Proteomes" id="UP000221504"/>
    </source>
</evidence>
<dbReference type="Proteomes" id="UP000221504">
    <property type="component" value="Unassembled WGS sequence"/>
</dbReference>
<accession>A0A2C6BX35</accession>
<dbReference type="EMBL" id="NIRM01000002">
    <property type="protein sequence ID" value="PHI08415.1"/>
    <property type="molecule type" value="Genomic_DNA"/>
</dbReference>
<protein>
    <submittedName>
        <fullName evidence="1">Uncharacterized protein</fullName>
    </submittedName>
</protein>